<comment type="caution">
    <text evidence="1">The sequence shown here is derived from an EMBL/GenBank/DDBJ whole genome shotgun (WGS) entry which is preliminary data.</text>
</comment>
<reference evidence="1 2" key="1">
    <citation type="submission" date="2017-03" db="EMBL/GenBank/DDBJ databases">
        <title>Genome of the blue death feigning beetle - Asbolus verrucosus.</title>
        <authorList>
            <person name="Rider S.D."/>
        </authorList>
    </citation>
    <scope>NUCLEOTIDE SEQUENCE [LARGE SCALE GENOMIC DNA]</scope>
    <source>
        <strain evidence="1">Butters</strain>
        <tissue evidence="1">Head and leg muscle</tissue>
    </source>
</reference>
<gene>
    <name evidence="1" type="ORF">BDFB_005443</name>
</gene>
<dbReference type="AlphaFoldDB" id="A0A482VNP0"/>
<keyword evidence="2" id="KW-1185">Reference proteome</keyword>
<name>A0A482VNP0_ASBVE</name>
<sequence length="98" mass="11271">MDITWCSVVPSFCFRVKRVSDAHLADLETRIALNNKVKGIAITIPVGGGRIDPSRIGRKRRSQSRFLDVLFNQSEEDRGDPIELTEYERLIERLRNLD</sequence>
<accession>A0A482VNP0</accession>
<dbReference type="EMBL" id="QDEB01080975">
    <property type="protein sequence ID" value="RZC34336.1"/>
    <property type="molecule type" value="Genomic_DNA"/>
</dbReference>
<organism evidence="1 2">
    <name type="scientific">Asbolus verrucosus</name>
    <name type="common">Desert ironclad beetle</name>
    <dbReference type="NCBI Taxonomy" id="1661398"/>
    <lineage>
        <taxon>Eukaryota</taxon>
        <taxon>Metazoa</taxon>
        <taxon>Ecdysozoa</taxon>
        <taxon>Arthropoda</taxon>
        <taxon>Hexapoda</taxon>
        <taxon>Insecta</taxon>
        <taxon>Pterygota</taxon>
        <taxon>Neoptera</taxon>
        <taxon>Endopterygota</taxon>
        <taxon>Coleoptera</taxon>
        <taxon>Polyphaga</taxon>
        <taxon>Cucujiformia</taxon>
        <taxon>Tenebrionidae</taxon>
        <taxon>Pimeliinae</taxon>
        <taxon>Asbolus</taxon>
    </lineage>
</organism>
<dbReference type="OrthoDB" id="6514900at2759"/>
<evidence type="ECO:0000313" key="1">
    <source>
        <dbReference type="EMBL" id="RZC34336.1"/>
    </source>
</evidence>
<protein>
    <submittedName>
        <fullName evidence="1">Uncharacterized protein</fullName>
    </submittedName>
</protein>
<evidence type="ECO:0000313" key="2">
    <source>
        <dbReference type="Proteomes" id="UP000292052"/>
    </source>
</evidence>
<proteinExistence type="predicted"/>
<dbReference type="Proteomes" id="UP000292052">
    <property type="component" value="Unassembled WGS sequence"/>
</dbReference>